<comment type="cofactor">
    <cofactor evidence="1">
        <name>adenosylcob(III)alamin</name>
        <dbReference type="ChEBI" id="CHEBI:18408"/>
    </cofactor>
</comment>
<evidence type="ECO:0000256" key="8">
    <source>
        <dbReference type="ARBA" id="ARBA00023157"/>
    </source>
</evidence>
<organism evidence="13">
    <name type="scientific">hydrothermal vent metagenome</name>
    <dbReference type="NCBI Taxonomy" id="652676"/>
    <lineage>
        <taxon>unclassified sequences</taxon>
        <taxon>metagenomes</taxon>
        <taxon>ecological metagenomes</taxon>
    </lineage>
</organism>
<protein>
    <recommendedName>
        <fullName evidence="3">ribonucleoside-diphosphate reductase</fullName>
        <ecNumber evidence="3">1.17.4.1</ecNumber>
    </recommendedName>
</protein>
<dbReference type="InterPro" id="IPR000788">
    <property type="entry name" value="RNR_lg_C"/>
</dbReference>
<keyword evidence="6" id="KW-0067">ATP-binding</keyword>
<proteinExistence type="inferred from homology"/>
<feature type="domain" description="Ribonucleotide reductase large subunit C-terminal" evidence="12">
    <location>
        <begin position="434"/>
        <end position="578"/>
    </location>
</feature>
<keyword evidence="5" id="KW-0547">Nucleotide-binding</keyword>
<evidence type="ECO:0000256" key="10">
    <source>
        <dbReference type="ARBA" id="ARBA00047754"/>
    </source>
</evidence>
<dbReference type="Pfam" id="PF00317">
    <property type="entry name" value="Ribonuc_red_lgN"/>
    <property type="match status" value="1"/>
</dbReference>
<evidence type="ECO:0000256" key="7">
    <source>
        <dbReference type="ARBA" id="ARBA00023002"/>
    </source>
</evidence>
<dbReference type="PANTHER" id="PTHR43371:SF1">
    <property type="entry name" value="RIBONUCLEOSIDE-DIPHOSPHATE REDUCTASE"/>
    <property type="match status" value="1"/>
</dbReference>
<keyword evidence="9" id="KW-0170">Cobalt</keyword>
<dbReference type="SUPFAM" id="SSF48168">
    <property type="entry name" value="R1 subunit of ribonucleotide reductase, N-terminal domain"/>
    <property type="match status" value="1"/>
</dbReference>
<dbReference type="GO" id="GO:0009263">
    <property type="term" value="P:deoxyribonucleotide biosynthetic process"/>
    <property type="evidence" value="ECO:0007669"/>
    <property type="project" value="InterPro"/>
</dbReference>
<gene>
    <name evidence="13" type="ORF">MNBD_NITROSPIRAE03-1240</name>
</gene>
<name>A0A3B1CUN8_9ZZZZ</name>
<dbReference type="EC" id="1.17.4.1" evidence="3"/>
<sequence>MLPTSLTPLNSLSFFCYNLSMLNLTGNALRVLSARYLLKNEKGEVFESPEGMFRRVASHVARAEGFYGEETQAWEQRFFTLMTELKFLPNSPTLMNAGKEIGQLAACFVLPVDDSMKSIFDTLKNTALILQSGGGTGFSFSRLRPRSDIVRTTGGIASGPVSFMKIYNTATEVIKQGGARRGANMGILRIDHPDILDFIEAKRSQGELTNFNISVAVTDAFMAALKKDTEYELVNPRTGKPVGRLRARTVFDAIVSSAHETGDPGLVFIDRINRFNPTPHLGEIESTNPCGEQPLLPYEACVLGSMNLSKYVRNSIVDNPAGSPVIDYESLGEDIRVAVRFLDDCIDTNRYPLPEIERMHKGNRKIGLGVMGWADMLVLLGIRYNSDQGFSLAREVMRFIQTRSREASAELAGKRGVFPNFKGSVYDAPGMPKVRNATTTTIAPTGTISIIADCSSGIEPIFALAYRRLILDTELVEVNKYFFALARKLGFYSRELEKKVLMKGRLRGIREVPAEIKRLFKTAHEIPPKDHIEMQAAFQEYTDNAVSKTVNLPKSAKRTDVEKAFLLAYEKGCKGVTVFRYGARKTGTLMRLMD</sequence>
<evidence type="ECO:0000256" key="9">
    <source>
        <dbReference type="ARBA" id="ARBA00023285"/>
    </source>
</evidence>
<dbReference type="InterPro" id="IPR050862">
    <property type="entry name" value="RdRp_reductase_class-2"/>
</dbReference>
<feature type="domain" description="Ribonucleotide reductase large subunit N-terminal" evidence="11">
    <location>
        <begin position="24"/>
        <end position="100"/>
    </location>
</feature>
<evidence type="ECO:0000256" key="3">
    <source>
        <dbReference type="ARBA" id="ARBA00012274"/>
    </source>
</evidence>
<dbReference type="FunFam" id="3.20.70.20:FF:000018">
    <property type="entry name" value="Vitamin B12-dependent ribonucleotide reductase"/>
    <property type="match status" value="1"/>
</dbReference>
<keyword evidence="4" id="KW-0846">Cobalamin</keyword>
<dbReference type="GO" id="GO:0031419">
    <property type="term" value="F:cobalamin binding"/>
    <property type="evidence" value="ECO:0007669"/>
    <property type="project" value="UniProtKB-KW"/>
</dbReference>
<dbReference type="NCBIfam" id="TIGR02504">
    <property type="entry name" value="NrdJ_Z"/>
    <property type="match status" value="1"/>
</dbReference>
<keyword evidence="8" id="KW-1015">Disulfide bond</keyword>
<evidence type="ECO:0000313" key="13">
    <source>
        <dbReference type="EMBL" id="VAX32102.1"/>
    </source>
</evidence>
<evidence type="ECO:0000256" key="1">
    <source>
        <dbReference type="ARBA" id="ARBA00001922"/>
    </source>
</evidence>
<dbReference type="EMBL" id="UOGI01000129">
    <property type="protein sequence ID" value="VAX32102.1"/>
    <property type="molecule type" value="Genomic_DNA"/>
</dbReference>
<dbReference type="PRINTS" id="PR01183">
    <property type="entry name" value="RIBORDTASEM1"/>
</dbReference>
<keyword evidence="7 13" id="KW-0560">Oxidoreductase</keyword>
<dbReference type="PANTHER" id="PTHR43371">
    <property type="entry name" value="VITAMIN B12-DEPENDENT RIBONUCLEOTIDE REDUCTASE"/>
    <property type="match status" value="1"/>
</dbReference>
<dbReference type="GO" id="GO:0005524">
    <property type="term" value="F:ATP binding"/>
    <property type="evidence" value="ECO:0007669"/>
    <property type="project" value="UniProtKB-KW"/>
</dbReference>
<accession>A0A3B1CUN8</accession>
<comment type="similarity">
    <text evidence="2">Belongs to the ribonucleoside diphosphate reductase class-2 family.</text>
</comment>
<evidence type="ECO:0000256" key="4">
    <source>
        <dbReference type="ARBA" id="ARBA00022628"/>
    </source>
</evidence>
<evidence type="ECO:0000256" key="5">
    <source>
        <dbReference type="ARBA" id="ARBA00022741"/>
    </source>
</evidence>
<reference evidence="13" key="1">
    <citation type="submission" date="2018-06" db="EMBL/GenBank/DDBJ databases">
        <authorList>
            <person name="Zhirakovskaya E."/>
        </authorList>
    </citation>
    <scope>NUCLEOTIDE SEQUENCE</scope>
</reference>
<evidence type="ECO:0000256" key="6">
    <source>
        <dbReference type="ARBA" id="ARBA00022840"/>
    </source>
</evidence>
<dbReference type="Pfam" id="PF02867">
    <property type="entry name" value="Ribonuc_red_lgC"/>
    <property type="match status" value="2"/>
</dbReference>
<dbReference type="Gene3D" id="3.20.70.20">
    <property type="match status" value="1"/>
</dbReference>
<evidence type="ECO:0000259" key="11">
    <source>
        <dbReference type="Pfam" id="PF00317"/>
    </source>
</evidence>
<dbReference type="GO" id="GO:0004748">
    <property type="term" value="F:ribonucleoside-diphosphate reductase activity, thioredoxin disulfide as acceptor"/>
    <property type="evidence" value="ECO:0007669"/>
    <property type="project" value="UniProtKB-EC"/>
</dbReference>
<dbReference type="InterPro" id="IPR008926">
    <property type="entry name" value="RNR_R1-su_N"/>
</dbReference>
<dbReference type="UniPathway" id="UPA00326"/>
<evidence type="ECO:0000259" key="12">
    <source>
        <dbReference type="Pfam" id="PF02867"/>
    </source>
</evidence>
<dbReference type="SUPFAM" id="SSF51998">
    <property type="entry name" value="PFL-like glycyl radical enzymes"/>
    <property type="match status" value="1"/>
</dbReference>
<comment type="catalytic activity">
    <reaction evidence="10">
        <text>a 2'-deoxyribonucleoside 5'-diphosphate + [thioredoxin]-disulfide + H2O = a ribonucleoside 5'-diphosphate + [thioredoxin]-dithiol</text>
        <dbReference type="Rhea" id="RHEA:23252"/>
        <dbReference type="Rhea" id="RHEA-COMP:10698"/>
        <dbReference type="Rhea" id="RHEA-COMP:10700"/>
        <dbReference type="ChEBI" id="CHEBI:15377"/>
        <dbReference type="ChEBI" id="CHEBI:29950"/>
        <dbReference type="ChEBI" id="CHEBI:50058"/>
        <dbReference type="ChEBI" id="CHEBI:57930"/>
        <dbReference type="ChEBI" id="CHEBI:73316"/>
        <dbReference type="EC" id="1.17.4.1"/>
    </reaction>
</comment>
<dbReference type="InterPro" id="IPR013509">
    <property type="entry name" value="RNR_lsu_N"/>
</dbReference>
<dbReference type="InterPro" id="IPR013344">
    <property type="entry name" value="RNR_NrdJ/NrdZ"/>
</dbReference>
<dbReference type="AlphaFoldDB" id="A0A3B1CUN8"/>
<dbReference type="CDD" id="cd02888">
    <property type="entry name" value="RNR_II_dimer"/>
    <property type="match status" value="1"/>
</dbReference>
<feature type="domain" description="Ribonucleotide reductase large subunit C-terminal" evidence="12">
    <location>
        <begin position="105"/>
        <end position="427"/>
    </location>
</feature>
<evidence type="ECO:0000256" key="2">
    <source>
        <dbReference type="ARBA" id="ARBA00007405"/>
    </source>
</evidence>